<dbReference type="PANTHER" id="PTHR42878">
    <property type="entry name" value="TWO-COMPONENT HISTIDINE KINASE"/>
    <property type="match status" value="1"/>
</dbReference>
<evidence type="ECO:0000256" key="7">
    <source>
        <dbReference type="ARBA" id="ARBA00022777"/>
    </source>
</evidence>
<dbReference type="Gene3D" id="3.30.565.10">
    <property type="entry name" value="Histidine kinase-like ATPase, C-terminal domain"/>
    <property type="match status" value="1"/>
</dbReference>
<evidence type="ECO:0000256" key="5">
    <source>
        <dbReference type="ARBA" id="ARBA00022692"/>
    </source>
</evidence>
<dbReference type="Pfam" id="PF08448">
    <property type="entry name" value="PAS_4"/>
    <property type="match status" value="1"/>
</dbReference>
<sequence length="513" mass="55624">MNDNGSIGGHADMSSGRGVNRCLSTEGDEPLSEAVVVLRSVRSAAGGIVDFECVSANVQAERWLGGEEGSLVNNRLLEEAPWVWDGGLFSACVQAVTRRAPEVARVSRQSPLGTMWLLARVSPCDDGVVLFLEDLTERMAAEEALRRDHDLLHAVIESATDAIYVKDVAGRYILINPATASAFHRAPRDILGRTDAELLGADRAAPTLAHDREVMDSGQTATYEGAEGGPGTDRIWHTTKGVLRRGDGTVYGLFAICRDVTARRRQELEREEEARFQERFIGVLGHDLGNPLAAVRLSSAALLARDTLPPEVRRVVARIDGSAERMARLVKQLLDFTRARMAGGIPLRPHEVCMEDVCRRIISELEPAHPECSVRLEVDGESRGVWDEERLGQVLSNLLGNALQHSPEGSPVQVRLAAKDPLFQRVEVHNGGPPIPEALRTRLFSPFHGMPPEPGKPKPKHQGLGLGLYIVSQIVTAHGGWLDVASSVETGTCFSVTLPRVTRPLGGPPGKSA</sequence>
<dbReference type="InterPro" id="IPR035965">
    <property type="entry name" value="PAS-like_dom_sf"/>
</dbReference>
<keyword evidence="7 14" id="KW-0418">Kinase</keyword>
<dbReference type="KEGG" id="mmas:MYMAC_001038"/>
<dbReference type="Gene3D" id="3.30.450.20">
    <property type="entry name" value="PAS domain"/>
    <property type="match status" value="2"/>
</dbReference>
<dbReference type="PROSITE" id="PS50112">
    <property type="entry name" value="PAS"/>
    <property type="match status" value="1"/>
</dbReference>
<dbReference type="SMART" id="SM00387">
    <property type="entry name" value="HATPase_c"/>
    <property type="match status" value="1"/>
</dbReference>
<dbReference type="InterPro" id="IPR005467">
    <property type="entry name" value="His_kinase_dom"/>
</dbReference>
<dbReference type="GO" id="GO:0000155">
    <property type="term" value="F:phosphorelay sensor kinase activity"/>
    <property type="evidence" value="ECO:0007669"/>
    <property type="project" value="InterPro"/>
</dbReference>
<evidence type="ECO:0000256" key="11">
    <source>
        <dbReference type="ARBA" id="ARBA00023136"/>
    </source>
</evidence>
<dbReference type="InterPro" id="IPR036097">
    <property type="entry name" value="HisK_dim/P_sf"/>
</dbReference>
<dbReference type="Proteomes" id="UP000217343">
    <property type="component" value="Chromosome"/>
</dbReference>
<comment type="subcellular location">
    <subcellularLocation>
        <location evidence="2">Membrane</location>
        <topology evidence="2">Multi-pass membrane protein</topology>
    </subcellularLocation>
</comment>
<dbReference type="Pfam" id="PF00512">
    <property type="entry name" value="HisKA"/>
    <property type="match status" value="1"/>
</dbReference>
<protein>
    <recommendedName>
        <fullName evidence="3">histidine kinase</fullName>
        <ecNumber evidence="3">2.7.13.3</ecNumber>
    </recommendedName>
</protein>
<evidence type="ECO:0000256" key="4">
    <source>
        <dbReference type="ARBA" id="ARBA00022679"/>
    </source>
</evidence>
<evidence type="ECO:0000313" key="15">
    <source>
        <dbReference type="Proteomes" id="UP000217343"/>
    </source>
</evidence>
<keyword evidence="5" id="KW-0812">Transmembrane</keyword>
<proteinExistence type="predicted"/>
<comment type="catalytic activity">
    <reaction evidence="1">
        <text>ATP + protein L-histidine = ADP + protein N-phospho-L-histidine.</text>
        <dbReference type="EC" id="2.7.13.3"/>
    </reaction>
</comment>
<dbReference type="GO" id="GO:0007234">
    <property type="term" value="P:osmosensory signaling via phosphorelay pathway"/>
    <property type="evidence" value="ECO:0007669"/>
    <property type="project" value="TreeGrafter"/>
</dbReference>
<dbReference type="Pfam" id="PF02518">
    <property type="entry name" value="HATPase_c"/>
    <property type="match status" value="1"/>
</dbReference>
<feature type="domain" description="PAS" evidence="13">
    <location>
        <begin position="148"/>
        <end position="218"/>
    </location>
</feature>
<name>A0A250JP55_9BACT</name>
<evidence type="ECO:0000259" key="13">
    <source>
        <dbReference type="PROSITE" id="PS50112"/>
    </source>
</evidence>
<dbReference type="InterPro" id="IPR000014">
    <property type="entry name" value="PAS"/>
</dbReference>
<evidence type="ECO:0000259" key="12">
    <source>
        <dbReference type="PROSITE" id="PS50109"/>
    </source>
</evidence>
<evidence type="ECO:0000256" key="2">
    <source>
        <dbReference type="ARBA" id="ARBA00004141"/>
    </source>
</evidence>
<dbReference type="CDD" id="cd00130">
    <property type="entry name" value="PAS"/>
    <property type="match status" value="1"/>
</dbReference>
<dbReference type="SMART" id="SM00091">
    <property type="entry name" value="PAS"/>
    <property type="match status" value="1"/>
</dbReference>
<feature type="domain" description="Histidine kinase" evidence="12">
    <location>
        <begin position="283"/>
        <end position="502"/>
    </location>
</feature>
<evidence type="ECO:0000256" key="10">
    <source>
        <dbReference type="ARBA" id="ARBA00023012"/>
    </source>
</evidence>
<evidence type="ECO:0000256" key="1">
    <source>
        <dbReference type="ARBA" id="ARBA00000085"/>
    </source>
</evidence>
<dbReference type="NCBIfam" id="TIGR00229">
    <property type="entry name" value="sensory_box"/>
    <property type="match status" value="1"/>
</dbReference>
<reference evidence="14 15" key="1">
    <citation type="submission" date="2017-06" db="EMBL/GenBank/DDBJ databases">
        <title>Sequencing and comparative analysis of myxobacterial genomes.</title>
        <authorList>
            <person name="Rupp O."/>
            <person name="Goesmann A."/>
            <person name="Sogaard-Andersen L."/>
        </authorList>
    </citation>
    <scope>NUCLEOTIDE SEQUENCE [LARGE SCALE GENOMIC DNA]</scope>
    <source>
        <strain evidence="14 15">DSM 14697</strain>
    </source>
</reference>
<dbReference type="SUPFAM" id="SSF55785">
    <property type="entry name" value="PYP-like sensor domain (PAS domain)"/>
    <property type="match status" value="2"/>
</dbReference>
<dbReference type="PANTHER" id="PTHR42878:SF7">
    <property type="entry name" value="SENSOR HISTIDINE KINASE GLRK"/>
    <property type="match status" value="1"/>
</dbReference>
<evidence type="ECO:0000256" key="9">
    <source>
        <dbReference type="ARBA" id="ARBA00022989"/>
    </source>
</evidence>
<dbReference type="InterPro" id="IPR003594">
    <property type="entry name" value="HATPase_dom"/>
</dbReference>
<dbReference type="AlphaFoldDB" id="A0A250JP55"/>
<gene>
    <name evidence="14" type="ORF">MYMAC_001038</name>
</gene>
<organism evidence="14 15">
    <name type="scientific">Corallococcus macrosporus DSM 14697</name>
    <dbReference type="NCBI Taxonomy" id="1189310"/>
    <lineage>
        <taxon>Bacteria</taxon>
        <taxon>Pseudomonadati</taxon>
        <taxon>Myxococcota</taxon>
        <taxon>Myxococcia</taxon>
        <taxon>Myxococcales</taxon>
        <taxon>Cystobacterineae</taxon>
        <taxon>Myxococcaceae</taxon>
        <taxon>Corallococcus</taxon>
    </lineage>
</organism>
<dbReference type="SUPFAM" id="SSF47384">
    <property type="entry name" value="Homodimeric domain of signal transducing histidine kinase"/>
    <property type="match status" value="1"/>
</dbReference>
<dbReference type="GO" id="GO:0000156">
    <property type="term" value="F:phosphorelay response regulator activity"/>
    <property type="evidence" value="ECO:0007669"/>
    <property type="project" value="TreeGrafter"/>
</dbReference>
<keyword evidence="8" id="KW-0067">ATP-binding</keyword>
<dbReference type="InterPro" id="IPR013656">
    <property type="entry name" value="PAS_4"/>
</dbReference>
<dbReference type="GO" id="GO:0005524">
    <property type="term" value="F:ATP binding"/>
    <property type="evidence" value="ECO:0007669"/>
    <property type="project" value="UniProtKB-KW"/>
</dbReference>
<accession>A0A250JP55</accession>
<dbReference type="InterPro" id="IPR036890">
    <property type="entry name" value="HATPase_C_sf"/>
</dbReference>
<dbReference type="GO" id="GO:0030295">
    <property type="term" value="F:protein kinase activator activity"/>
    <property type="evidence" value="ECO:0007669"/>
    <property type="project" value="TreeGrafter"/>
</dbReference>
<keyword evidence="6" id="KW-0547">Nucleotide-binding</keyword>
<dbReference type="EMBL" id="CP022203">
    <property type="protein sequence ID" value="ATB45453.1"/>
    <property type="molecule type" value="Genomic_DNA"/>
</dbReference>
<keyword evidence="10" id="KW-0902">Two-component regulatory system</keyword>
<evidence type="ECO:0000256" key="6">
    <source>
        <dbReference type="ARBA" id="ARBA00022741"/>
    </source>
</evidence>
<dbReference type="PROSITE" id="PS50109">
    <property type="entry name" value="HIS_KIN"/>
    <property type="match status" value="1"/>
</dbReference>
<dbReference type="SUPFAM" id="SSF55874">
    <property type="entry name" value="ATPase domain of HSP90 chaperone/DNA topoisomerase II/histidine kinase"/>
    <property type="match status" value="1"/>
</dbReference>
<keyword evidence="11" id="KW-0472">Membrane</keyword>
<keyword evidence="4" id="KW-0808">Transferase</keyword>
<keyword evidence="15" id="KW-1185">Reference proteome</keyword>
<evidence type="ECO:0000313" key="14">
    <source>
        <dbReference type="EMBL" id="ATB45453.1"/>
    </source>
</evidence>
<dbReference type="Gene3D" id="1.10.287.130">
    <property type="match status" value="1"/>
</dbReference>
<dbReference type="InterPro" id="IPR003661">
    <property type="entry name" value="HisK_dim/P_dom"/>
</dbReference>
<dbReference type="SMART" id="SM00388">
    <property type="entry name" value="HisKA"/>
    <property type="match status" value="1"/>
</dbReference>
<dbReference type="CDD" id="cd00075">
    <property type="entry name" value="HATPase"/>
    <property type="match status" value="1"/>
</dbReference>
<dbReference type="InterPro" id="IPR050351">
    <property type="entry name" value="BphY/WalK/GraS-like"/>
</dbReference>
<dbReference type="EC" id="2.7.13.3" evidence="3"/>
<dbReference type="GO" id="GO:0016020">
    <property type="term" value="C:membrane"/>
    <property type="evidence" value="ECO:0007669"/>
    <property type="project" value="UniProtKB-SubCell"/>
</dbReference>
<dbReference type="CDD" id="cd00082">
    <property type="entry name" value="HisKA"/>
    <property type="match status" value="1"/>
</dbReference>
<evidence type="ECO:0000256" key="8">
    <source>
        <dbReference type="ARBA" id="ARBA00022840"/>
    </source>
</evidence>
<evidence type="ECO:0000256" key="3">
    <source>
        <dbReference type="ARBA" id="ARBA00012438"/>
    </source>
</evidence>
<keyword evidence="9" id="KW-1133">Transmembrane helix</keyword>